<dbReference type="RefSeq" id="WP_109967047.1">
    <property type="nucleotide sequence ID" value="NZ_CP176093.1"/>
</dbReference>
<dbReference type="EMBL" id="QGMY01000002">
    <property type="protein sequence ID" value="PWR73767.1"/>
    <property type="molecule type" value="Genomic_DNA"/>
</dbReference>
<evidence type="ECO:0008006" key="3">
    <source>
        <dbReference type="Google" id="ProtNLM"/>
    </source>
</evidence>
<protein>
    <recommendedName>
        <fullName evidence="3">DUF155 domain-containing protein</fullName>
    </recommendedName>
</protein>
<accession>A0A2V2NBP6</accession>
<dbReference type="Proteomes" id="UP000245657">
    <property type="component" value="Unassembled WGS sequence"/>
</dbReference>
<dbReference type="AlphaFoldDB" id="A0A2V2NBP6"/>
<gene>
    <name evidence="1" type="ORF">DK846_00940</name>
</gene>
<name>A0A2V2NBP6_9EURY</name>
<organism evidence="1 2">
    <name type="scientific">Methanospirillum lacunae</name>
    <dbReference type="NCBI Taxonomy" id="668570"/>
    <lineage>
        <taxon>Archaea</taxon>
        <taxon>Methanobacteriati</taxon>
        <taxon>Methanobacteriota</taxon>
        <taxon>Stenosarchaea group</taxon>
        <taxon>Methanomicrobia</taxon>
        <taxon>Methanomicrobiales</taxon>
        <taxon>Methanospirillaceae</taxon>
        <taxon>Methanospirillum</taxon>
    </lineage>
</organism>
<dbReference type="OrthoDB" id="109638at2157"/>
<keyword evidence="2" id="KW-1185">Reference proteome</keyword>
<proteinExistence type="predicted"/>
<evidence type="ECO:0000313" key="2">
    <source>
        <dbReference type="Proteomes" id="UP000245657"/>
    </source>
</evidence>
<reference evidence="1 2" key="1">
    <citation type="submission" date="2018-05" db="EMBL/GenBank/DDBJ databases">
        <title>Draft genome of Methanospirillum lacunae Ki8-1.</title>
        <authorList>
            <person name="Dueholm M.S."/>
            <person name="Nielsen P.H."/>
            <person name="Bakmann L.F."/>
            <person name="Otzen D.E."/>
        </authorList>
    </citation>
    <scope>NUCLEOTIDE SEQUENCE [LARGE SCALE GENOMIC DNA]</scope>
    <source>
        <strain evidence="1 2">Ki8-1</strain>
    </source>
</reference>
<comment type="caution">
    <text evidence="1">The sequence shown here is derived from an EMBL/GenBank/DDBJ whole genome shotgun (WGS) entry which is preliminary data.</text>
</comment>
<sequence>MISLRFYRIYDIGREIDLDQLERELARSYFTARASFLRVNPKSIMMEDPPLMLKMHEVSVERQGYTFNLHVIARLYDIGAISLCFLYDDPEAPSSALEDTALLFAGHEGLSDLFGTYLKNLGEILGPHIKNISIQSDFFEDYTIYVTDRIDKSIDPAVLLSGERTQFSSQMREEIVRNTHSYTADDIAILSYDSALLCNPENPTDLIDLIEFANVQVLELRYYDRVLNRQMEKMYDDIEQADRMSRFRRMRQYHHIMSQLMETYAEISEITEKVNNLIKVTEDVYYARVYATVLKVMRSSQWSDSVDRKIKVIHENYSMLSEEVRIQHSNFLEWVVIILIAMECVLGLLRSIE</sequence>
<evidence type="ECO:0000313" key="1">
    <source>
        <dbReference type="EMBL" id="PWR73767.1"/>
    </source>
</evidence>
<dbReference type="GeneID" id="97549092"/>